<keyword evidence="1" id="KW-0472">Membrane</keyword>
<dbReference type="HOGENOM" id="CLU_1512785_0_0_1"/>
<dbReference type="EnsemblPlants" id="KEH24799">
    <property type="protein sequence ID" value="KEH24799"/>
    <property type="gene ID" value="MTR_6g004990"/>
</dbReference>
<dbReference type="AlphaFoldDB" id="A0A072U4X5"/>
<feature type="transmembrane region" description="Helical" evidence="1">
    <location>
        <begin position="147"/>
        <end position="168"/>
    </location>
</feature>
<protein>
    <submittedName>
        <fullName evidence="2">Transmembrane protein, putative</fullName>
    </submittedName>
</protein>
<gene>
    <name evidence="2" type="ordered locus">MTR_6g004990</name>
</gene>
<keyword evidence="1 2" id="KW-0812">Transmembrane</keyword>
<reference evidence="2 4" key="1">
    <citation type="journal article" date="2011" name="Nature">
        <title>The Medicago genome provides insight into the evolution of rhizobial symbioses.</title>
        <authorList>
            <person name="Young N.D."/>
            <person name="Debelle F."/>
            <person name="Oldroyd G.E."/>
            <person name="Geurts R."/>
            <person name="Cannon S.B."/>
            <person name="Udvardi M.K."/>
            <person name="Benedito V.A."/>
            <person name="Mayer K.F."/>
            <person name="Gouzy J."/>
            <person name="Schoof H."/>
            <person name="Van de Peer Y."/>
            <person name="Proost S."/>
            <person name="Cook D.R."/>
            <person name="Meyers B.C."/>
            <person name="Spannagl M."/>
            <person name="Cheung F."/>
            <person name="De Mita S."/>
            <person name="Krishnakumar V."/>
            <person name="Gundlach H."/>
            <person name="Zhou S."/>
            <person name="Mudge J."/>
            <person name="Bharti A.K."/>
            <person name="Murray J.D."/>
            <person name="Naoumkina M.A."/>
            <person name="Rosen B."/>
            <person name="Silverstein K.A."/>
            <person name="Tang H."/>
            <person name="Rombauts S."/>
            <person name="Zhao P.X."/>
            <person name="Zhou P."/>
            <person name="Barbe V."/>
            <person name="Bardou P."/>
            <person name="Bechner M."/>
            <person name="Bellec A."/>
            <person name="Berger A."/>
            <person name="Berges H."/>
            <person name="Bidwell S."/>
            <person name="Bisseling T."/>
            <person name="Choisne N."/>
            <person name="Couloux A."/>
            <person name="Denny R."/>
            <person name="Deshpande S."/>
            <person name="Dai X."/>
            <person name="Doyle J.J."/>
            <person name="Dudez A.M."/>
            <person name="Farmer A.D."/>
            <person name="Fouteau S."/>
            <person name="Franken C."/>
            <person name="Gibelin C."/>
            <person name="Gish J."/>
            <person name="Goldstein S."/>
            <person name="Gonzalez A.J."/>
            <person name="Green P.J."/>
            <person name="Hallab A."/>
            <person name="Hartog M."/>
            <person name="Hua A."/>
            <person name="Humphray S.J."/>
            <person name="Jeong D.H."/>
            <person name="Jing Y."/>
            <person name="Jocker A."/>
            <person name="Kenton S.M."/>
            <person name="Kim D.J."/>
            <person name="Klee K."/>
            <person name="Lai H."/>
            <person name="Lang C."/>
            <person name="Lin S."/>
            <person name="Macmil S.L."/>
            <person name="Magdelenat G."/>
            <person name="Matthews L."/>
            <person name="McCorrison J."/>
            <person name="Monaghan E.L."/>
            <person name="Mun J.H."/>
            <person name="Najar F.Z."/>
            <person name="Nicholson C."/>
            <person name="Noirot C."/>
            <person name="O'Bleness M."/>
            <person name="Paule C.R."/>
            <person name="Poulain J."/>
            <person name="Prion F."/>
            <person name="Qin B."/>
            <person name="Qu C."/>
            <person name="Retzel E.F."/>
            <person name="Riddle C."/>
            <person name="Sallet E."/>
            <person name="Samain S."/>
            <person name="Samson N."/>
            <person name="Sanders I."/>
            <person name="Saurat O."/>
            <person name="Scarpelli C."/>
            <person name="Schiex T."/>
            <person name="Segurens B."/>
            <person name="Severin A.J."/>
            <person name="Sherrier D.J."/>
            <person name="Shi R."/>
            <person name="Sims S."/>
            <person name="Singer S.R."/>
            <person name="Sinharoy S."/>
            <person name="Sterck L."/>
            <person name="Viollet A."/>
            <person name="Wang B.B."/>
            <person name="Wang K."/>
            <person name="Wang M."/>
            <person name="Wang X."/>
            <person name="Warfsmann J."/>
            <person name="Weissenbach J."/>
            <person name="White D.D."/>
            <person name="White J.D."/>
            <person name="Wiley G.B."/>
            <person name="Wincker P."/>
            <person name="Xing Y."/>
            <person name="Yang L."/>
            <person name="Yao Z."/>
            <person name="Ying F."/>
            <person name="Zhai J."/>
            <person name="Zhou L."/>
            <person name="Zuber A."/>
            <person name="Denarie J."/>
            <person name="Dixon R.A."/>
            <person name="May G.D."/>
            <person name="Schwartz D.C."/>
            <person name="Rogers J."/>
            <person name="Quetier F."/>
            <person name="Town C.D."/>
            <person name="Roe B.A."/>
        </authorList>
    </citation>
    <scope>NUCLEOTIDE SEQUENCE [LARGE SCALE GENOMIC DNA]</scope>
    <source>
        <strain evidence="2">A17</strain>
        <strain evidence="3 4">cv. Jemalong A17</strain>
    </source>
</reference>
<organism evidence="2 4">
    <name type="scientific">Medicago truncatula</name>
    <name type="common">Barrel medic</name>
    <name type="synonym">Medicago tribuloides</name>
    <dbReference type="NCBI Taxonomy" id="3880"/>
    <lineage>
        <taxon>Eukaryota</taxon>
        <taxon>Viridiplantae</taxon>
        <taxon>Streptophyta</taxon>
        <taxon>Embryophyta</taxon>
        <taxon>Tracheophyta</taxon>
        <taxon>Spermatophyta</taxon>
        <taxon>Magnoliopsida</taxon>
        <taxon>eudicotyledons</taxon>
        <taxon>Gunneridae</taxon>
        <taxon>Pentapetalae</taxon>
        <taxon>rosids</taxon>
        <taxon>fabids</taxon>
        <taxon>Fabales</taxon>
        <taxon>Fabaceae</taxon>
        <taxon>Papilionoideae</taxon>
        <taxon>50 kb inversion clade</taxon>
        <taxon>NPAAA clade</taxon>
        <taxon>Hologalegina</taxon>
        <taxon>IRL clade</taxon>
        <taxon>Trifolieae</taxon>
        <taxon>Medicago</taxon>
    </lineage>
</organism>
<proteinExistence type="predicted"/>
<evidence type="ECO:0000313" key="4">
    <source>
        <dbReference type="Proteomes" id="UP000002051"/>
    </source>
</evidence>
<dbReference type="EMBL" id="CM001222">
    <property type="protein sequence ID" value="KEH24799.1"/>
    <property type="molecule type" value="Genomic_DNA"/>
</dbReference>
<reference evidence="2 4" key="2">
    <citation type="journal article" date="2014" name="BMC Genomics">
        <title>An improved genome release (version Mt4.0) for the model legume Medicago truncatula.</title>
        <authorList>
            <person name="Tang H."/>
            <person name="Krishnakumar V."/>
            <person name="Bidwell S."/>
            <person name="Rosen B."/>
            <person name="Chan A."/>
            <person name="Zhou S."/>
            <person name="Gentzbittel L."/>
            <person name="Childs K.L."/>
            <person name="Yandell M."/>
            <person name="Gundlach H."/>
            <person name="Mayer K.F."/>
            <person name="Schwartz D.C."/>
            <person name="Town C.D."/>
        </authorList>
    </citation>
    <scope>GENOME REANNOTATION</scope>
    <source>
        <strain evidence="2">A17</strain>
        <strain evidence="3 4">cv. Jemalong A17</strain>
    </source>
</reference>
<keyword evidence="4" id="KW-1185">Reference proteome</keyword>
<keyword evidence="1" id="KW-1133">Transmembrane helix</keyword>
<feature type="transmembrane region" description="Helical" evidence="1">
    <location>
        <begin position="116"/>
        <end position="135"/>
    </location>
</feature>
<name>A0A072U4X5_MEDTR</name>
<evidence type="ECO:0000256" key="1">
    <source>
        <dbReference type="SAM" id="Phobius"/>
    </source>
</evidence>
<dbReference type="Proteomes" id="UP000002051">
    <property type="component" value="Chromosome 6"/>
</dbReference>
<evidence type="ECO:0000313" key="2">
    <source>
        <dbReference type="EMBL" id="KEH24799.1"/>
    </source>
</evidence>
<reference evidence="3" key="3">
    <citation type="submission" date="2015-04" db="UniProtKB">
        <authorList>
            <consortium name="EnsemblPlants"/>
        </authorList>
    </citation>
    <scope>IDENTIFICATION</scope>
    <source>
        <strain evidence="3">cv. Jemalong A17</strain>
    </source>
</reference>
<evidence type="ECO:0000313" key="3">
    <source>
        <dbReference type="EnsemblPlants" id="KEH24799"/>
    </source>
</evidence>
<sequence>MKDLATSPRNGRSINDMSNHIRLTRNKPLLNVGKDKKTPNTLNLGKPSELARTLSTGLKDYYYFQTAHIVVPGSRKHPNKLSCLVLDATAIAWHTQVCTKTSTHIALSWRWFLPRVLLSLLLTFGAVIILGLLCCKQLLSRILHPVTNLLGITPMLIPYTVISVLPYGPDKHKDMDCD</sequence>
<accession>A0A072U4X5</accession>